<dbReference type="SUPFAM" id="SSF81606">
    <property type="entry name" value="PP2C-like"/>
    <property type="match status" value="1"/>
</dbReference>
<gene>
    <name evidence="2" type="ORF">LECACI_7A000401</name>
</gene>
<dbReference type="AlphaFoldDB" id="A0AAI8YRC2"/>
<dbReference type="SMART" id="SM00332">
    <property type="entry name" value="PP2Cc"/>
    <property type="match status" value="1"/>
</dbReference>
<accession>A0AAI8YRC2</accession>
<protein>
    <submittedName>
        <fullName evidence="2">[Pyruvate dehydrogenase [acetyl-transferring]]-phosphatase 1, mitochondrial</fullName>
    </submittedName>
</protein>
<dbReference type="InterPro" id="IPR001932">
    <property type="entry name" value="PPM-type_phosphatase-like_dom"/>
</dbReference>
<reference evidence="2" key="1">
    <citation type="submission" date="2023-11" db="EMBL/GenBank/DDBJ databases">
        <authorList>
            <person name="Alioto T."/>
            <person name="Alioto T."/>
            <person name="Gomez Garrido J."/>
        </authorList>
    </citation>
    <scope>NUCLEOTIDE SEQUENCE</scope>
</reference>
<dbReference type="Gene3D" id="3.60.40.10">
    <property type="entry name" value="PPM-type phosphatase domain"/>
    <property type="match status" value="1"/>
</dbReference>
<dbReference type="Pfam" id="PF00481">
    <property type="entry name" value="PP2C"/>
    <property type="match status" value="1"/>
</dbReference>
<sequence length="430" mass="47690">MATDLLKSHSGYSVTPTAVSHTGQLPSNLPCEDTWCSGQYVHFNDSSKDWCQWALFDGHAGARTSEFLKDAVPGVVGGDLVRAKCMDKPYVPNDMHIFRTIQKAFRFVDDELINHGSRSIESDSAALCDVVATAASAYAGSCALMAIFDPAKSILRVANVGDSRAVLGRWNGSNYVAEPMSTDHTGFNQDEVARLQSEHPGEDVVDPRTGRIHGLAVSRAFGDGRWKWVESITKKAHEKFFGPAPRPNGVIKTPPYLTAEPEIKETRVNEGDHPDFLIMASDGLWDLMSSEDAVTCVQMWLGKNNPIQFLQQKESAQAPSWGTFWKSSEPPVAPPTYYSTLDLLGENDEVYYDENEKCLRWKVSPKHFVVEDDNCGVHLIKNALGGKRRDLFTGVLTVQPPYSRNVRDDITVHVIFFGIDPSKTTKHLRS</sequence>
<dbReference type="EMBL" id="CAVMBE010000001">
    <property type="protein sequence ID" value="CAK3768593.1"/>
    <property type="molecule type" value="Genomic_DNA"/>
</dbReference>
<proteinExistence type="predicted"/>
<dbReference type="PANTHER" id="PTHR13832:SF792">
    <property type="entry name" value="GM14286P"/>
    <property type="match status" value="1"/>
</dbReference>
<dbReference type="GO" id="GO:0004741">
    <property type="term" value="F:[pyruvate dehydrogenase (acetyl-transferring)]-phosphatase activity"/>
    <property type="evidence" value="ECO:0007669"/>
    <property type="project" value="TreeGrafter"/>
</dbReference>
<dbReference type="CDD" id="cd00143">
    <property type="entry name" value="PP2Cc"/>
    <property type="match status" value="1"/>
</dbReference>
<keyword evidence="3" id="KW-1185">Reference proteome</keyword>
<evidence type="ECO:0000259" key="1">
    <source>
        <dbReference type="PROSITE" id="PS51746"/>
    </source>
</evidence>
<evidence type="ECO:0000313" key="3">
    <source>
        <dbReference type="Proteomes" id="UP001296104"/>
    </source>
</evidence>
<organism evidence="2 3">
    <name type="scientific">Lecanosticta acicola</name>
    <dbReference type="NCBI Taxonomy" id="111012"/>
    <lineage>
        <taxon>Eukaryota</taxon>
        <taxon>Fungi</taxon>
        <taxon>Dikarya</taxon>
        <taxon>Ascomycota</taxon>
        <taxon>Pezizomycotina</taxon>
        <taxon>Dothideomycetes</taxon>
        <taxon>Dothideomycetidae</taxon>
        <taxon>Mycosphaerellales</taxon>
        <taxon>Mycosphaerellaceae</taxon>
        <taxon>Lecanosticta</taxon>
    </lineage>
</organism>
<name>A0AAI8YRC2_9PEZI</name>
<feature type="domain" description="PPM-type phosphatase" evidence="1">
    <location>
        <begin position="11"/>
        <end position="417"/>
    </location>
</feature>
<dbReference type="PANTHER" id="PTHR13832">
    <property type="entry name" value="PROTEIN PHOSPHATASE 2C"/>
    <property type="match status" value="1"/>
</dbReference>
<dbReference type="Proteomes" id="UP001296104">
    <property type="component" value="Unassembled WGS sequence"/>
</dbReference>
<evidence type="ECO:0000313" key="2">
    <source>
        <dbReference type="EMBL" id="CAK3768593.1"/>
    </source>
</evidence>
<dbReference type="GO" id="GO:0005739">
    <property type="term" value="C:mitochondrion"/>
    <property type="evidence" value="ECO:0007669"/>
    <property type="project" value="TreeGrafter"/>
</dbReference>
<dbReference type="InterPro" id="IPR036457">
    <property type="entry name" value="PPM-type-like_dom_sf"/>
</dbReference>
<dbReference type="PROSITE" id="PS51746">
    <property type="entry name" value="PPM_2"/>
    <property type="match status" value="1"/>
</dbReference>
<comment type="caution">
    <text evidence="2">The sequence shown here is derived from an EMBL/GenBank/DDBJ whole genome shotgun (WGS) entry which is preliminary data.</text>
</comment>
<dbReference type="InterPro" id="IPR015655">
    <property type="entry name" value="PP2C"/>
</dbReference>